<organism evidence="1 2">
    <name type="scientific">Halobium salinum</name>
    <dbReference type="NCBI Taxonomy" id="1364940"/>
    <lineage>
        <taxon>Archaea</taxon>
        <taxon>Methanobacteriati</taxon>
        <taxon>Methanobacteriota</taxon>
        <taxon>Stenosarchaea group</taxon>
        <taxon>Halobacteria</taxon>
        <taxon>Halobacteriales</taxon>
        <taxon>Haloferacaceae</taxon>
        <taxon>Halobium</taxon>
    </lineage>
</organism>
<name>A0ABD5PFZ4_9EURY</name>
<sequence>MRTVRGSGREGVVDPADATEAWPEFGLKYEYGSDVYEAFARNDLVVYRPVSGMEDGGWIVAGEASYVSVESVR</sequence>
<dbReference type="AlphaFoldDB" id="A0ABD5PFZ4"/>
<gene>
    <name evidence="1" type="ORF">ACFO0N_16975</name>
</gene>
<proteinExistence type="predicted"/>
<dbReference type="EMBL" id="JBHSDS010000008">
    <property type="protein sequence ID" value="MFC4359639.1"/>
    <property type="molecule type" value="Genomic_DNA"/>
</dbReference>
<keyword evidence="2" id="KW-1185">Reference proteome</keyword>
<dbReference type="RefSeq" id="WP_267621557.1">
    <property type="nucleotide sequence ID" value="NZ_JAODIW010000006.1"/>
</dbReference>
<evidence type="ECO:0000313" key="1">
    <source>
        <dbReference type="EMBL" id="MFC4359639.1"/>
    </source>
</evidence>
<evidence type="ECO:0000313" key="2">
    <source>
        <dbReference type="Proteomes" id="UP001595921"/>
    </source>
</evidence>
<reference evidence="1 2" key="1">
    <citation type="journal article" date="2019" name="Int. J. Syst. Evol. Microbiol.">
        <title>The Global Catalogue of Microorganisms (GCM) 10K type strain sequencing project: providing services to taxonomists for standard genome sequencing and annotation.</title>
        <authorList>
            <consortium name="The Broad Institute Genomics Platform"/>
            <consortium name="The Broad Institute Genome Sequencing Center for Infectious Disease"/>
            <person name="Wu L."/>
            <person name="Ma J."/>
        </authorList>
    </citation>
    <scope>NUCLEOTIDE SEQUENCE [LARGE SCALE GENOMIC DNA]</scope>
    <source>
        <strain evidence="1 2">CGMCC 1.12553</strain>
    </source>
</reference>
<dbReference type="Proteomes" id="UP001595921">
    <property type="component" value="Unassembled WGS sequence"/>
</dbReference>
<comment type="caution">
    <text evidence="1">The sequence shown here is derived from an EMBL/GenBank/DDBJ whole genome shotgun (WGS) entry which is preliminary data.</text>
</comment>
<accession>A0ABD5PFZ4</accession>
<protein>
    <submittedName>
        <fullName evidence="1">Uncharacterized protein</fullName>
    </submittedName>
</protein>